<dbReference type="Proteomes" id="UP000473574">
    <property type="component" value="Unassembled WGS sequence"/>
</dbReference>
<gene>
    <name evidence="3" type="ORF">D0962_04290</name>
</gene>
<organism evidence="3 4">
    <name type="scientific">Adonisia turfae CCMR0082</name>
    <dbReference type="NCBI Taxonomy" id="2304604"/>
    <lineage>
        <taxon>Bacteria</taxon>
        <taxon>Bacillati</taxon>
        <taxon>Cyanobacteriota</taxon>
        <taxon>Adonisia</taxon>
        <taxon>Adonisia turfae</taxon>
    </lineage>
</organism>
<dbReference type="RefSeq" id="WP_163660108.1">
    <property type="nucleotide sequence ID" value="NZ_QZCE01000001.1"/>
</dbReference>
<feature type="domain" description="Anti-CBASS protein Acb1-like N-terminal" evidence="2">
    <location>
        <begin position="56"/>
        <end position="469"/>
    </location>
</feature>
<evidence type="ECO:0000259" key="2">
    <source>
        <dbReference type="Pfam" id="PF06381"/>
    </source>
</evidence>
<reference evidence="3 4" key="1">
    <citation type="journal article" date="2020" name="Microb. Ecol.">
        <title>Ecogenomics of the Marine Benthic Filamentous Cyanobacterium Adonisia.</title>
        <authorList>
            <person name="Walter J.M."/>
            <person name="Coutinho F.H."/>
            <person name="Leomil L."/>
            <person name="Hargreaves P.I."/>
            <person name="Campeao M.E."/>
            <person name="Vieira V.V."/>
            <person name="Silva B.S."/>
            <person name="Fistarol G.O."/>
            <person name="Salomon P.S."/>
            <person name="Sawabe T."/>
            <person name="Mino S."/>
            <person name="Hosokawa M."/>
            <person name="Miyashita H."/>
            <person name="Maruyama F."/>
            <person name="van Verk M.C."/>
            <person name="Dutilh B.E."/>
            <person name="Thompson C.C."/>
            <person name="Thompson F.L."/>
        </authorList>
    </citation>
    <scope>NUCLEOTIDE SEQUENCE [LARGE SCALE GENOMIC DNA]</scope>
    <source>
        <strain evidence="3 4">CCMR0082</strain>
    </source>
</reference>
<evidence type="ECO:0000313" key="3">
    <source>
        <dbReference type="EMBL" id="NEZ62000.1"/>
    </source>
</evidence>
<dbReference type="AlphaFoldDB" id="A0A6M0S197"/>
<feature type="region of interest" description="Disordered" evidence="1">
    <location>
        <begin position="510"/>
        <end position="543"/>
    </location>
</feature>
<feature type="compositionally biased region" description="Acidic residues" evidence="1">
    <location>
        <begin position="518"/>
        <end position="531"/>
    </location>
</feature>
<name>A0A6M0S197_9CYAN</name>
<dbReference type="Pfam" id="PF06381">
    <property type="entry name" value="Phage_portal_3"/>
    <property type="match status" value="1"/>
</dbReference>
<dbReference type="InterPro" id="IPR024459">
    <property type="entry name" value="Acb1-like_N"/>
</dbReference>
<dbReference type="EMBL" id="QZCE01000001">
    <property type="protein sequence ID" value="NEZ62000.1"/>
    <property type="molecule type" value="Genomic_DNA"/>
</dbReference>
<evidence type="ECO:0000313" key="4">
    <source>
        <dbReference type="Proteomes" id="UP000473574"/>
    </source>
</evidence>
<sequence>MDTYYPQPYREDSLVNPTTGVGVAKYDPSTSWLISWQNTRSLDRYQQSALCNIGLLRRVVYTLPEAAVREWGTVTIGGQSKLDLKKRNQELAQKIARNSDEERSLSYELESDVEDTIGLIDELNRSLLNIPVIDSKRREHGGGFQSAIRLAQSLAFKTGNGAIILDADDGLPLYEPLDTKRLKRIRSLRVASKWQVVPYFYSNNGPSYTHFQIFGQGYYTQGDVFNMSGTVIHRSRVFWFSGIEEDDEFIGNRYSLPGTDRSILDLVVDAFLEYYGGIKGAGRMIQDFDVIVRYIKGLAEMVQSDCDGGTSNARSMVANTAAMSDRSRSAFRSYMADMDQEKLEHITRQVGGYSDLLQTLKSYFLHNTPYPPAVLFGEFSAGLGASGENQEERGLWNDTVAQLQQAKLTPNMISLHPEFKGILAVVMAQDIGPTDGEILDNVGWKWHPLFKPTPQQQAALEKDRATIIQTLAALDPRFTPNAILSHYGGQEYQATITLTEEYKAALEAEARLEQEPPGGEEEEETLEEESSDINAADGGTEDDVDLTGFEEFIDFEGEKTGGWDTNDLFPRMDAKRKSKLKVGDTRSKNGKTYVFNENRRWALERKGGSKPKAKVAIKDPNYKGMPTEQKAVSKFFEGTNFAQLKSTDTTDYGDPTEEDDLDF</sequence>
<protein>
    <submittedName>
        <fullName evidence="3">DUF1073 domain-containing protein</fullName>
    </submittedName>
</protein>
<comment type="caution">
    <text evidence="3">The sequence shown here is derived from an EMBL/GenBank/DDBJ whole genome shotgun (WGS) entry which is preliminary data.</text>
</comment>
<evidence type="ECO:0000256" key="1">
    <source>
        <dbReference type="SAM" id="MobiDB-lite"/>
    </source>
</evidence>
<proteinExistence type="predicted"/>
<accession>A0A6M0S197</accession>